<dbReference type="InterPro" id="IPR004046">
    <property type="entry name" value="GST_C"/>
</dbReference>
<dbReference type="InterPro" id="IPR004045">
    <property type="entry name" value="Glutathione_S-Trfase_N"/>
</dbReference>
<dbReference type="Gene3D" id="3.40.30.10">
    <property type="entry name" value="Glutaredoxin"/>
    <property type="match status" value="1"/>
</dbReference>
<dbReference type="SUPFAM" id="SSF52833">
    <property type="entry name" value="Thioredoxin-like"/>
    <property type="match status" value="1"/>
</dbReference>
<feature type="domain" description="GST N-terminal" evidence="1">
    <location>
        <begin position="2"/>
        <end position="84"/>
    </location>
</feature>
<evidence type="ECO:0000313" key="4">
    <source>
        <dbReference type="Proteomes" id="UP000629025"/>
    </source>
</evidence>
<dbReference type="Pfam" id="PF00043">
    <property type="entry name" value="GST_C"/>
    <property type="match status" value="1"/>
</dbReference>
<dbReference type="InterPro" id="IPR036282">
    <property type="entry name" value="Glutathione-S-Trfase_C_sf"/>
</dbReference>
<dbReference type="Pfam" id="PF13409">
    <property type="entry name" value="GST_N_2"/>
    <property type="match status" value="1"/>
</dbReference>
<sequence>MATLHILGPGFSSFVRSVMLCCEEKGVDYAIGFEPNGQSIDFKSDEHLKLHPYGKVPALIHGDRVIFETAVICRYIDAAFDGPALQPDDLWGRIQVDQTAAEIGLYIDQALVRKLLLEFAFPKGENGTVRMDAVEQALPEAYRALARVELLLGNRQFIAGDRYTLADALLTPMLDYLSGLPMGADLIPVSGTLDQYLQRMRARPSGVKVLRSRR</sequence>
<reference evidence="4" key="1">
    <citation type="journal article" date="2019" name="Int. J. Syst. Evol. Microbiol.">
        <title>The Global Catalogue of Microorganisms (GCM) 10K type strain sequencing project: providing services to taxonomists for standard genome sequencing and annotation.</title>
        <authorList>
            <consortium name="The Broad Institute Genomics Platform"/>
            <consortium name="The Broad Institute Genome Sequencing Center for Infectious Disease"/>
            <person name="Wu L."/>
            <person name="Ma J."/>
        </authorList>
    </citation>
    <scope>NUCLEOTIDE SEQUENCE [LARGE SCALE GENOMIC DNA]</scope>
    <source>
        <strain evidence="4">CGMCC 1.15341</strain>
    </source>
</reference>
<dbReference type="PANTHER" id="PTHR44051:SF8">
    <property type="entry name" value="GLUTATHIONE S-TRANSFERASE GSTA"/>
    <property type="match status" value="1"/>
</dbReference>
<dbReference type="PROSITE" id="PS50405">
    <property type="entry name" value="GST_CTER"/>
    <property type="match status" value="1"/>
</dbReference>
<name>A0ABQ1KP53_9GAMM</name>
<proteinExistence type="predicted"/>
<gene>
    <name evidence="3" type="ORF">GCM10011352_30180</name>
</gene>
<dbReference type="Proteomes" id="UP000629025">
    <property type="component" value="Unassembled WGS sequence"/>
</dbReference>
<dbReference type="InterPro" id="IPR040079">
    <property type="entry name" value="Glutathione_S-Trfase"/>
</dbReference>
<evidence type="ECO:0000259" key="1">
    <source>
        <dbReference type="PROSITE" id="PS50404"/>
    </source>
</evidence>
<evidence type="ECO:0000259" key="2">
    <source>
        <dbReference type="PROSITE" id="PS50405"/>
    </source>
</evidence>
<keyword evidence="4" id="KW-1185">Reference proteome</keyword>
<organism evidence="3 4">
    <name type="scientific">Marinobacterium zhoushanense</name>
    <dbReference type="NCBI Taxonomy" id="1679163"/>
    <lineage>
        <taxon>Bacteria</taxon>
        <taxon>Pseudomonadati</taxon>
        <taxon>Pseudomonadota</taxon>
        <taxon>Gammaproteobacteria</taxon>
        <taxon>Oceanospirillales</taxon>
        <taxon>Oceanospirillaceae</taxon>
        <taxon>Marinobacterium</taxon>
    </lineage>
</organism>
<dbReference type="PROSITE" id="PS50404">
    <property type="entry name" value="GST_NTER"/>
    <property type="match status" value="1"/>
</dbReference>
<protein>
    <submittedName>
        <fullName evidence="3">Glutathione S-transferase</fullName>
    </submittedName>
</protein>
<evidence type="ECO:0000313" key="3">
    <source>
        <dbReference type="EMBL" id="GGC01963.1"/>
    </source>
</evidence>
<dbReference type="InterPro" id="IPR010987">
    <property type="entry name" value="Glutathione-S-Trfase_C-like"/>
</dbReference>
<dbReference type="CDD" id="cd00299">
    <property type="entry name" value="GST_C_family"/>
    <property type="match status" value="1"/>
</dbReference>
<comment type="caution">
    <text evidence="3">The sequence shown here is derived from an EMBL/GenBank/DDBJ whole genome shotgun (WGS) entry which is preliminary data.</text>
</comment>
<dbReference type="SFLD" id="SFLDS00019">
    <property type="entry name" value="Glutathione_Transferase_(cytos"/>
    <property type="match status" value="1"/>
</dbReference>
<accession>A0ABQ1KP53</accession>
<dbReference type="PANTHER" id="PTHR44051">
    <property type="entry name" value="GLUTATHIONE S-TRANSFERASE-RELATED"/>
    <property type="match status" value="1"/>
</dbReference>
<dbReference type="EMBL" id="BMIJ01000006">
    <property type="protein sequence ID" value="GGC01963.1"/>
    <property type="molecule type" value="Genomic_DNA"/>
</dbReference>
<dbReference type="SFLD" id="SFLDG00358">
    <property type="entry name" value="Main_(cytGST)"/>
    <property type="match status" value="1"/>
</dbReference>
<feature type="domain" description="GST C-terminal" evidence="2">
    <location>
        <begin position="89"/>
        <end position="214"/>
    </location>
</feature>
<dbReference type="Gene3D" id="1.20.1050.10">
    <property type="match status" value="1"/>
</dbReference>
<dbReference type="SUPFAM" id="SSF47616">
    <property type="entry name" value="GST C-terminal domain-like"/>
    <property type="match status" value="1"/>
</dbReference>
<dbReference type="RefSeq" id="WP_188749800.1">
    <property type="nucleotide sequence ID" value="NZ_BMIJ01000006.1"/>
</dbReference>
<dbReference type="InterPro" id="IPR036249">
    <property type="entry name" value="Thioredoxin-like_sf"/>
</dbReference>